<comment type="subcellular location">
    <subcellularLocation>
        <location evidence="1">Nucleus</location>
    </subcellularLocation>
</comment>
<dbReference type="HOGENOM" id="CLU_295803_0_0_1"/>
<dbReference type="InParanoid" id="B8LV15"/>
<dbReference type="GO" id="GO:0046983">
    <property type="term" value="F:protein dimerization activity"/>
    <property type="evidence" value="ECO:0007669"/>
    <property type="project" value="InterPro"/>
</dbReference>
<dbReference type="PANTHER" id="PTHR46481">
    <property type="entry name" value="ZINC FINGER BED DOMAIN-CONTAINING PROTEIN 4"/>
    <property type="match status" value="1"/>
</dbReference>
<evidence type="ECO:0000259" key="6">
    <source>
        <dbReference type="Pfam" id="PF05699"/>
    </source>
</evidence>
<evidence type="ECO:0000256" key="4">
    <source>
        <dbReference type="ARBA" id="ARBA00022833"/>
    </source>
</evidence>
<gene>
    <name evidence="7" type="ORF">TSTA_061270</name>
</gene>
<evidence type="ECO:0000313" key="7">
    <source>
        <dbReference type="EMBL" id="EED22636.1"/>
    </source>
</evidence>
<dbReference type="GO" id="GO:0008270">
    <property type="term" value="F:zinc ion binding"/>
    <property type="evidence" value="ECO:0007669"/>
    <property type="project" value="UniProtKB-KW"/>
</dbReference>
<accession>B8LV15</accession>
<dbReference type="OrthoDB" id="3252425at2759"/>
<evidence type="ECO:0000256" key="5">
    <source>
        <dbReference type="ARBA" id="ARBA00023242"/>
    </source>
</evidence>
<sequence length="1022" mass="116773">METSTYDPCLLHCRDPKQGFSIIGMQTDDTLIVADEAFAVQEEEQIKRADILCKPREQLITSKPLQFNGAVIIEDAQGITLTQERTYKNIQLVQDHPSDTVNSHSKIHKNTSPYKQYIAQRALGAYIASQADNPNRGLRFVKIDLWTAKLYAFIDTLFANNKDSSSQIGYIIVLANTQNNANILHWSSTKCKRITQSVLTSEMYGMANGFNAAAAIKSTLTQLLHLLEPLPLVLCTDLKSLYECLVKLGTTREKHLMIDLMCLRQSYERQEITEVRWINSNSNPADAMTKSKPCRALQELINTNKLRIDVNRWVERPLTKRNSELSFLTPVRTRYFYFILLIFPLPHQIVYHSLIFLLFHSFRELPVSEYQSHDSALLHPGAEASTYVRERDNVIPSARTATSYIATMTPRGPLLSLIKPTLANGGSDDEAGLEDQIESQAAEALDTLEYAASQTITSSQSSMLSYVRAQPLQSPQELLDQNIFNWAIGTMQPFSTFDDPLFRQIWSDLPGYSCKYGSLNSFSRRVDKEFAKARIQLKNKLRKIENCNAIALSLDGWKSANGYKIFAIIGHWITVDFQPRHRILDFQEIEGPDTGENLASIVYKVLCELDIRAKLLSITGNNASNNLAMAEILHDLLKADYKTGDTQQAIRYQEEGSFIRCLAHILNLIVKEFLTVLKATDITGDFQIIEDLENNLSLIQSQSAFSRIRILSLYISSTTERKREWQNLCQIKGMDSKLIQYDVTTRWNSSYRMLNDAWNAAPQIQEYLKMNYILPPFTDQDWNQLGQIWIVLADQSLAIYYQLFDLLQEVQDREGKFKDFDADIANAAKSAMTKYDKYYTLMNDLCDILYITMLLDPWFKKLVLEHELQDEAKDIITAMQEQLEIQYPIPYKLELPTASEEPGPSAALENPHKTIVLEMMSKIKAKSQKSAEKSSDIARYLNSDVVEFDDKKRDWIYTWWRGHIDEYPRMAAAARDYLAVPAAEVNVERVFNTGRDLLGLRRWSLSSGTMRKLLILKDSLGK</sequence>
<dbReference type="Proteomes" id="UP000001745">
    <property type="component" value="Unassembled WGS sequence"/>
</dbReference>
<evidence type="ECO:0000256" key="3">
    <source>
        <dbReference type="ARBA" id="ARBA00022771"/>
    </source>
</evidence>
<dbReference type="InterPro" id="IPR052035">
    <property type="entry name" value="ZnF_BED_domain_contain"/>
</dbReference>
<dbReference type="InterPro" id="IPR008906">
    <property type="entry name" value="HATC_C_dom"/>
</dbReference>
<keyword evidence="8" id="KW-1185">Reference proteome</keyword>
<dbReference type="EMBL" id="EQ962652">
    <property type="protein sequence ID" value="EED22636.1"/>
    <property type="molecule type" value="Genomic_DNA"/>
</dbReference>
<name>B8LV15_TALSN</name>
<organism evidence="7 8">
    <name type="scientific">Talaromyces stipitatus (strain ATCC 10500 / CBS 375.48 / QM 6759 / NRRL 1006)</name>
    <name type="common">Penicillium stipitatum</name>
    <dbReference type="NCBI Taxonomy" id="441959"/>
    <lineage>
        <taxon>Eukaryota</taxon>
        <taxon>Fungi</taxon>
        <taxon>Dikarya</taxon>
        <taxon>Ascomycota</taxon>
        <taxon>Pezizomycotina</taxon>
        <taxon>Eurotiomycetes</taxon>
        <taxon>Eurotiomycetidae</taxon>
        <taxon>Eurotiales</taxon>
        <taxon>Trichocomaceae</taxon>
        <taxon>Talaromyces</taxon>
        <taxon>Talaromyces sect. Talaromyces</taxon>
    </lineage>
</organism>
<dbReference type="PhylomeDB" id="B8LV15"/>
<feature type="domain" description="HAT C-terminal dimerisation" evidence="6">
    <location>
        <begin position="939"/>
        <end position="1019"/>
    </location>
</feature>
<dbReference type="PANTHER" id="PTHR46481:SF10">
    <property type="entry name" value="ZINC FINGER BED DOMAIN-CONTAINING PROTEIN 39"/>
    <property type="match status" value="1"/>
</dbReference>
<proteinExistence type="predicted"/>
<dbReference type="InterPro" id="IPR012337">
    <property type="entry name" value="RNaseH-like_sf"/>
</dbReference>
<dbReference type="VEuPathDB" id="FungiDB:TSTA_061270"/>
<evidence type="ECO:0000256" key="2">
    <source>
        <dbReference type="ARBA" id="ARBA00022723"/>
    </source>
</evidence>
<dbReference type="RefSeq" id="XP_002340023.1">
    <property type="nucleotide sequence ID" value="XM_002339982.1"/>
</dbReference>
<dbReference type="GO" id="GO:0005634">
    <property type="term" value="C:nucleus"/>
    <property type="evidence" value="ECO:0007669"/>
    <property type="project" value="UniProtKB-SubCell"/>
</dbReference>
<evidence type="ECO:0000313" key="8">
    <source>
        <dbReference type="Proteomes" id="UP000001745"/>
    </source>
</evidence>
<dbReference type="Pfam" id="PF05699">
    <property type="entry name" value="Dimer_Tnp_hAT"/>
    <property type="match status" value="1"/>
</dbReference>
<keyword evidence="3" id="KW-0863">Zinc-finger</keyword>
<reference evidence="8" key="1">
    <citation type="journal article" date="2015" name="Genome Announc.">
        <title>Genome sequence of the AIDS-associated pathogen Penicillium marneffei (ATCC18224) and its near taxonomic relative Talaromyces stipitatus (ATCC10500).</title>
        <authorList>
            <person name="Nierman W.C."/>
            <person name="Fedorova-Abrams N.D."/>
            <person name="Andrianopoulos A."/>
        </authorList>
    </citation>
    <scope>NUCLEOTIDE SEQUENCE [LARGE SCALE GENOMIC DNA]</scope>
    <source>
        <strain evidence="8">ATCC 10500 / CBS 375.48 / QM 6759 / NRRL 1006</strain>
    </source>
</reference>
<keyword evidence="2" id="KW-0479">Metal-binding</keyword>
<dbReference type="eggNOG" id="KOG1121">
    <property type="taxonomic scope" value="Eukaryota"/>
</dbReference>
<keyword evidence="4" id="KW-0862">Zinc</keyword>
<protein>
    <recommendedName>
        <fullName evidence="6">HAT C-terminal dimerisation domain-containing protein</fullName>
    </recommendedName>
</protein>
<keyword evidence="5" id="KW-0539">Nucleus</keyword>
<evidence type="ECO:0000256" key="1">
    <source>
        <dbReference type="ARBA" id="ARBA00004123"/>
    </source>
</evidence>
<dbReference type="AlphaFoldDB" id="B8LV15"/>
<dbReference type="GeneID" id="8106209"/>
<dbReference type="SUPFAM" id="SSF53098">
    <property type="entry name" value="Ribonuclease H-like"/>
    <property type="match status" value="1"/>
</dbReference>